<feature type="domain" description="FtsK" evidence="7">
    <location>
        <begin position="934"/>
        <end position="1114"/>
    </location>
</feature>
<keyword evidence="3 4" id="KW-0067">ATP-binding</keyword>
<organism evidence="8 9">
    <name type="scientific">Pseudonocardia broussonetiae</name>
    <dbReference type="NCBI Taxonomy" id="2736640"/>
    <lineage>
        <taxon>Bacteria</taxon>
        <taxon>Bacillati</taxon>
        <taxon>Actinomycetota</taxon>
        <taxon>Actinomycetes</taxon>
        <taxon>Pseudonocardiales</taxon>
        <taxon>Pseudonocardiaceae</taxon>
        <taxon>Pseudonocardia</taxon>
    </lineage>
</organism>
<dbReference type="InterPro" id="IPR050206">
    <property type="entry name" value="FtsK/SpoIIIE/SftA"/>
</dbReference>
<dbReference type="InterPro" id="IPR027417">
    <property type="entry name" value="P-loop_NTPase"/>
</dbReference>
<dbReference type="KEGG" id="pbro:HOP40_20815"/>
<evidence type="ECO:0000256" key="3">
    <source>
        <dbReference type="ARBA" id="ARBA00022840"/>
    </source>
</evidence>
<evidence type="ECO:0000256" key="1">
    <source>
        <dbReference type="ARBA" id="ARBA00022553"/>
    </source>
</evidence>
<dbReference type="PANTHER" id="PTHR22683:SF1">
    <property type="entry name" value="TYPE VII SECRETION SYSTEM PROTEIN ESSC"/>
    <property type="match status" value="1"/>
</dbReference>
<dbReference type="SMART" id="SM00382">
    <property type="entry name" value="AAA"/>
    <property type="match status" value="3"/>
</dbReference>
<evidence type="ECO:0000259" key="7">
    <source>
        <dbReference type="PROSITE" id="PS50901"/>
    </source>
</evidence>
<evidence type="ECO:0000259" key="6">
    <source>
        <dbReference type="PROSITE" id="PS50006"/>
    </source>
</evidence>
<dbReference type="InterPro" id="IPR003593">
    <property type="entry name" value="AAA+_ATPase"/>
</dbReference>
<dbReference type="SUPFAM" id="SSF49879">
    <property type="entry name" value="SMAD/FHA domain"/>
    <property type="match status" value="1"/>
</dbReference>
<dbReference type="PROSITE" id="PS50901">
    <property type="entry name" value="FTSK"/>
    <property type="match status" value="2"/>
</dbReference>
<dbReference type="Gene3D" id="2.60.200.20">
    <property type="match status" value="1"/>
</dbReference>
<name>A0A6M6JLX8_9PSEU</name>
<dbReference type="PROSITE" id="PS50006">
    <property type="entry name" value="FHA_DOMAIN"/>
    <property type="match status" value="1"/>
</dbReference>
<dbReference type="SMART" id="SM00240">
    <property type="entry name" value="FHA"/>
    <property type="match status" value="1"/>
</dbReference>
<dbReference type="PANTHER" id="PTHR22683">
    <property type="entry name" value="SPORULATION PROTEIN RELATED"/>
    <property type="match status" value="1"/>
</dbReference>
<dbReference type="EMBL" id="CP053564">
    <property type="protein sequence ID" value="QJY47937.1"/>
    <property type="molecule type" value="Genomic_DNA"/>
</dbReference>
<feature type="binding site" evidence="4">
    <location>
        <begin position="950"/>
        <end position="957"/>
    </location>
    <ligand>
        <name>ATP</name>
        <dbReference type="ChEBI" id="CHEBI:30616"/>
    </ligand>
</feature>
<feature type="binding site" evidence="4">
    <location>
        <begin position="631"/>
        <end position="638"/>
    </location>
    <ligand>
        <name>ATP</name>
        <dbReference type="ChEBI" id="CHEBI:30616"/>
    </ligand>
</feature>
<keyword evidence="5" id="KW-1133">Transmembrane helix</keyword>
<protein>
    <submittedName>
        <fullName evidence="8">FHA domain-containing protein</fullName>
    </submittedName>
</protein>
<keyword evidence="1" id="KW-0597">Phosphoprotein</keyword>
<keyword evidence="9" id="KW-1185">Reference proteome</keyword>
<keyword evidence="5" id="KW-0812">Transmembrane</keyword>
<dbReference type="Pfam" id="PF16697">
    <property type="entry name" value="Yop-YscD_cpl"/>
    <property type="match status" value="1"/>
</dbReference>
<feature type="domain" description="FtsK" evidence="7">
    <location>
        <begin position="613"/>
        <end position="805"/>
    </location>
</feature>
<keyword evidence="5" id="KW-0472">Membrane</keyword>
<dbReference type="InterPro" id="IPR000253">
    <property type="entry name" value="FHA_dom"/>
</dbReference>
<evidence type="ECO:0000256" key="4">
    <source>
        <dbReference type="PROSITE-ProRule" id="PRU00289"/>
    </source>
</evidence>
<dbReference type="InterPro" id="IPR032030">
    <property type="entry name" value="YscD_cytoplasmic_dom"/>
</dbReference>
<dbReference type="GO" id="GO:0003677">
    <property type="term" value="F:DNA binding"/>
    <property type="evidence" value="ECO:0007669"/>
    <property type="project" value="InterPro"/>
</dbReference>
<dbReference type="GO" id="GO:0005524">
    <property type="term" value="F:ATP binding"/>
    <property type="evidence" value="ECO:0007669"/>
    <property type="project" value="UniProtKB-UniRule"/>
</dbReference>
<dbReference type="InterPro" id="IPR008984">
    <property type="entry name" value="SMAD_FHA_dom_sf"/>
</dbReference>
<sequence>MRVRITVVDGHSGLRTDVFLECHPADPVGAALGPLVRDLALPGAPTIEGLPVDLAAPVVDVLADGVLVGFGNGAAGVRPAPAGLVLRVVSGPSAGRSVALPEHGAVEIGRSSAAQLVLDDPDVSRRHAVVTTAGESVTLSDLGSNNGVFVDGDARPSAHPLRTGEVVQLGGSRLLLESTRQQRAPVTRDGQGAVLINRRFPDRRTPFAAPTVTLPTRPHEQERRGLPLLPMMVPAAMSIVMALVLGSPLYLLFGLMSPLLVGGNWWTERRRRAGIGATQDSTYAEALQVARAAVERAVADEDADAHRRLPDPMTVAGIAVEPRVELWSRRPGEDEWLSLRFGTADRPAAVQVMGEKPADWVEPVLVRVPVGVDLDAVGVLGLAGPGEWLGARLDWLLVQCAVLHSPDELRMVVLAPGADEKSLGWLRWLPHVRDSGGGVLVAWDADGVEDLVRQLTRELDRRAEQARAHRGGSVEQVLVMLTDSGELAHLPAVVDLLTRGPALGFRLICTDTDDRRLPDSCRAVLIGGGGRSELRLDRGAQTTLLPDALAAGQAETVARRLAPMRRVGDRPAAGLPDSVRYAEVQPLPDIEGIRAAWRIAPERTEVVVGRDADGPAVLDIAVDGPHALVAGTSGAGKSELLQTWTAALALANTPERLSMLFVDYKGGAAFKDLDALPHRVGSVTNLDDRLAARALASLHNELRRRQQQLAAAGAADRGDYLRRAAGQPHLPPFPRLLIIVDELAELKEQLPDMVDGLVNVARIGRSLGVHLVLATQRPAGVIDSQIRANVGLRVCLRTATASDSLDVVDVPTAADIPADRPGRALVLRGGPPVRVLQTARITTPLGAVAEVVRRTVPVRWDDVAAPVLPAEARDGLRTDLDELVAAIGAAAAQEGLAAPFRPFTDPLPTVVTLDRMSPAAGVLPIGARDALHRHEPLHVPLGSGHLAIVGSARTGRTAALRAVAVGLAAAMPPDALHLHVIDPSGGLAGLAALPHVGVIADVDDAERLERLLHRLLQLVRERRKQLGTHGASTIAELPGTVPHVVLLVDGWSGLTDTADSGASAAMHDLLGGGGTAAAGVTVCLAGDERLLKARLLGRVEHRLCLRLNTPSDGVLLGLDIRNQPAGLPAGRALWAADGSEVQVPLLAADVAGPAQAAALAAFGAELHARWSVPDGQAGPLRLDPLPEGIGFDDAVRLGPVPARSILLGVRGDRLAPLWCDLDGLTGHLVVAGPPRSGRSTALAALTASAQLSGARAGLVSSRPGPVHRAAAERGVVLLGPLDLVAGADSGFDLLAVDDLESLTLDDAVVARLCGPDQPRLAVVLGPEAGGFTTKGLLRAVRSRLGPIVLLSPPAVTGPGYLDVKLARTDLFIGPPGRAHLVVDGQPVLGQVPDLTGL</sequence>
<feature type="transmembrane region" description="Helical" evidence="5">
    <location>
        <begin position="250"/>
        <end position="267"/>
    </location>
</feature>
<reference evidence="8 9" key="1">
    <citation type="submission" date="2020-05" db="EMBL/GenBank/DDBJ databases">
        <authorList>
            <person name="Mo P."/>
        </authorList>
    </citation>
    <scope>NUCLEOTIDE SEQUENCE [LARGE SCALE GENOMIC DNA]</scope>
    <source>
        <strain evidence="8 9">Gen01</strain>
    </source>
</reference>
<feature type="domain" description="FHA" evidence="6">
    <location>
        <begin position="106"/>
        <end position="155"/>
    </location>
</feature>
<dbReference type="InterPro" id="IPR002543">
    <property type="entry name" value="FtsK_dom"/>
</dbReference>
<evidence type="ECO:0000313" key="8">
    <source>
        <dbReference type="EMBL" id="QJY47937.1"/>
    </source>
</evidence>
<keyword evidence="2 4" id="KW-0547">Nucleotide-binding</keyword>
<dbReference type="Pfam" id="PF01580">
    <property type="entry name" value="FtsK_SpoIIIE"/>
    <property type="match status" value="2"/>
</dbReference>
<proteinExistence type="predicted"/>
<gene>
    <name evidence="8" type="ORF">HOP40_20815</name>
</gene>
<dbReference type="Gene3D" id="3.40.50.300">
    <property type="entry name" value="P-loop containing nucleotide triphosphate hydrolases"/>
    <property type="match status" value="4"/>
</dbReference>
<dbReference type="RefSeq" id="WP_172161097.1">
    <property type="nucleotide sequence ID" value="NZ_CP053564.1"/>
</dbReference>
<dbReference type="SUPFAM" id="SSF52540">
    <property type="entry name" value="P-loop containing nucleoside triphosphate hydrolases"/>
    <property type="match status" value="3"/>
</dbReference>
<dbReference type="Proteomes" id="UP000505377">
    <property type="component" value="Chromosome"/>
</dbReference>
<evidence type="ECO:0000256" key="2">
    <source>
        <dbReference type="ARBA" id="ARBA00022741"/>
    </source>
</evidence>
<evidence type="ECO:0000313" key="9">
    <source>
        <dbReference type="Proteomes" id="UP000505377"/>
    </source>
</evidence>
<dbReference type="CDD" id="cd00060">
    <property type="entry name" value="FHA"/>
    <property type="match status" value="1"/>
</dbReference>
<dbReference type="CDD" id="cd01127">
    <property type="entry name" value="TrwB_TraG_TraD_VirD4"/>
    <property type="match status" value="1"/>
</dbReference>
<accession>A0A6M6JLX8</accession>
<evidence type="ECO:0000256" key="5">
    <source>
        <dbReference type="SAM" id="Phobius"/>
    </source>
</evidence>